<keyword evidence="9" id="KW-0768">Sushi</keyword>
<dbReference type="SMART" id="SM00032">
    <property type="entry name" value="CCP"/>
    <property type="match status" value="2"/>
</dbReference>
<reference evidence="13" key="2">
    <citation type="submission" date="2021-04" db="EMBL/GenBank/DDBJ databases">
        <title>Genome-wide patterns of bracovirus chromosomal integration into multiple host tissues during parasitism.</title>
        <authorList>
            <person name="Chebbi M.A.C."/>
        </authorList>
    </citation>
    <scope>NUCLEOTIDE SEQUENCE</scope>
    <source>
        <tissue evidence="13">Whole body</tissue>
    </source>
</reference>
<feature type="compositionally biased region" description="Basic residues" evidence="10">
    <location>
        <begin position="142"/>
        <end position="157"/>
    </location>
</feature>
<keyword evidence="3 8" id="KW-0245">EGF-like domain</keyword>
<evidence type="ECO:0000259" key="12">
    <source>
        <dbReference type="PROSITE" id="PS50923"/>
    </source>
</evidence>
<dbReference type="InterPro" id="IPR050751">
    <property type="entry name" value="ECM_structural_protein"/>
</dbReference>
<protein>
    <submittedName>
        <fullName evidence="13">Uncharacterized protein</fullName>
    </submittedName>
</protein>
<evidence type="ECO:0000256" key="7">
    <source>
        <dbReference type="ARBA" id="ARBA00023180"/>
    </source>
</evidence>
<evidence type="ECO:0000256" key="9">
    <source>
        <dbReference type="PROSITE-ProRule" id="PRU00302"/>
    </source>
</evidence>
<dbReference type="InterPro" id="IPR001881">
    <property type="entry name" value="EGF-like_Ca-bd_dom"/>
</dbReference>
<dbReference type="GO" id="GO:0005509">
    <property type="term" value="F:calcium ion binding"/>
    <property type="evidence" value="ECO:0007669"/>
    <property type="project" value="InterPro"/>
</dbReference>
<feature type="region of interest" description="Disordered" evidence="10">
    <location>
        <begin position="32"/>
        <end position="52"/>
    </location>
</feature>
<dbReference type="EMBL" id="JAAOIC020000006">
    <property type="protein sequence ID" value="KAG8041719.1"/>
    <property type="molecule type" value="Genomic_DNA"/>
</dbReference>
<comment type="subcellular location">
    <subcellularLocation>
        <location evidence="1">Secreted</location>
    </subcellularLocation>
</comment>
<dbReference type="InterPro" id="IPR000152">
    <property type="entry name" value="EGF-type_Asp/Asn_hydroxyl_site"/>
</dbReference>
<evidence type="ECO:0000256" key="1">
    <source>
        <dbReference type="ARBA" id="ARBA00004613"/>
    </source>
</evidence>
<dbReference type="Proteomes" id="UP000729913">
    <property type="component" value="Unassembled WGS sequence"/>
</dbReference>
<feature type="domain" description="EGF-like" evidence="11">
    <location>
        <begin position="367"/>
        <end position="407"/>
    </location>
</feature>
<evidence type="ECO:0000256" key="2">
    <source>
        <dbReference type="ARBA" id="ARBA00022525"/>
    </source>
</evidence>
<dbReference type="InterPro" id="IPR049883">
    <property type="entry name" value="NOTCH1_EGF-like"/>
</dbReference>
<evidence type="ECO:0000256" key="6">
    <source>
        <dbReference type="ARBA" id="ARBA00023157"/>
    </source>
</evidence>
<evidence type="ECO:0000256" key="3">
    <source>
        <dbReference type="ARBA" id="ARBA00022536"/>
    </source>
</evidence>
<dbReference type="PROSITE" id="PS01187">
    <property type="entry name" value="EGF_CA"/>
    <property type="match status" value="3"/>
</dbReference>
<evidence type="ECO:0000256" key="10">
    <source>
        <dbReference type="SAM" id="MobiDB-lite"/>
    </source>
</evidence>
<comment type="caution">
    <text evidence="13">The sequence shown here is derived from an EMBL/GenBank/DDBJ whole genome shotgun (WGS) entry which is preliminary data.</text>
</comment>
<dbReference type="SMART" id="SM00179">
    <property type="entry name" value="EGF_CA"/>
    <property type="match status" value="5"/>
</dbReference>
<keyword evidence="7" id="KW-0325">Glycoprotein</keyword>
<feature type="domain" description="Sushi" evidence="12">
    <location>
        <begin position="612"/>
        <end position="671"/>
    </location>
</feature>
<dbReference type="PROSITE" id="PS01186">
    <property type="entry name" value="EGF_2"/>
    <property type="match status" value="1"/>
</dbReference>
<evidence type="ECO:0000256" key="8">
    <source>
        <dbReference type="PROSITE-ProRule" id="PRU00076"/>
    </source>
</evidence>
<dbReference type="PROSITE" id="PS50923">
    <property type="entry name" value="SUSHI"/>
    <property type="match status" value="2"/>
</dbReference>
<keyword evidence="6" id="KW-1015">Disulfide bond</keyword>
<dbReference type="PANTHER" id="PTHR24034">
    <property type="entry name" value="EGF-LIKE DOMAIN-CONTAINING PROTEIN"/>
    <property type="match status" value="1"/>
</dbReference>
<dbReference type="SMART" id="SM00181">
    <property type="entry name" value="EGF"/>
    <property type="match status" value="5"/>
</dbReference>
<dbReference type="Pfam" id="PF07645">
    <property type="entry name" value="EGF_CA"/>
    <property type="match status" value="2"/>
</dbReference>
<evidence type="ECO:0000259" key="11">
    <source>
        <dbReference type="PROSITE" id="PS50026"/>
    </source>
</evidence>
<dbReference type="AlphaFoldDB" id="A0A8J5VD92"/>
<feature type="region of interest" description="Disordered" evidence="10">
    <location>
        <begin position="137"/>
        <end position="157"/>
    </location>
</feature>
<dbReference type="InterPro" id="IPR000742">
    <property type="entry name" value="EGF"/>
</dbReference>
<evidence type="ECO:0000256" key="4">
    <source>
        <dbReference type="ARBA" id="ARBA00022729"/>
    </source>
</evidence>
<keyword evidence="4" id="KW-0732">Signal</keyword>
<evidence type="ECO:0000313" key="13">
    <source>
        <dbReference type="EMBL" id="KAG8041719.1"/>
    </source>
</evidence>
<comment type="caution">
    <text evidence="8">Lacks conserved residue(s) required for the propagation of feature annotation.</text>
</comment>
<dbReference type="CDD" id="cd00054">
    <property type="entry name" value="EGF_CA"/>
    <property type="match status" value="1"/>
</dbReference>
<dbReference type="InterPro" id="IPR000436">
    <property type="entry name" value="Sushi_SCR_CCP_dom"/>
</dbReference>
<dbReference type="FunFam" id="2.10.25.10:FF:000014">
    <property type="entry name" value="Latent-transforming growth factor beta-binding protein 3"/>
    <property type="match status" value="1"/>
</dbReference>
<dbReference type="PANTHER" id="PTHR24034:SF200">
    <property type="entry name" value="EGF-LIKE AND EMI DOMAIN-CONTAINING PROTEIN 1"/>
    <property type="match status" value="1"/>
</dbReference>
<feature type="domain" description="Sushi" evidence="12">
    <location>
        <begin position="257"/>
        <end position="324"/>
    </location>
</feature>
<accession>A0A8J5VD92</accession>
<dbReference type="PROSITE" id="PS00010">
    <property type="entry name" value="ASX_HYDROXYL"/>
    <property type="match status" value="1"/>
</dbReference>
<evidence type="ECO:0000313" key="14">
    <source>
        <dbReference type="Proteomes" id="UP000729913"/>
    </source>
</evidence>
<dbReference type="Pfam" id="PF14670">
    <property type="entry name" value="FXa_inhibition"/>
    <property type="match status" value="2"/>
</dbReference>
<dbReference type="CDD" id="cd00033">
    <property type="entry name" value="CCP"/>
    <property type="match status" value="1"/>
</dbReference>
<evidence type="ECO:0000256" key="5">
    <source>
        <dbReference type="ARBA" id="ARBA00022737"/>
    </source>
</evidence>
<keyword evidence="2" id="KW-0964">Secreted</keyword>
<dbReference type="GO" id="GO:0005576">
    <property type="term" value="C:extracellular region"/>
    <property type="evidence" value="ECO:0007669"/>
    <property type="project" value="UniProtKB-SubCell"/>
</dbReference>
<reference evidence="13" key="1">
    <citation type="submission" date="2020-03" db="EMBL/GenBank/DDBJ databases">
        <authorList>
            <person name="Chebbi M.A."/>
            <person name="Drezen J.M."/>
        </authorList>
    </citation>
    <scope>NUCLEOTIDE SEQUENCE</scope>
    <source>
        <tissue evidence="13">Whole body</tissue>
    </source>
</reference>
<gene>
    <name evidence="13" type="ORF">G9C98_007023</name>
</gene>
<organism evidence="13 14">
    <name type="scientific">Cotesia typhae</name>
    <dbReference type="NCBI Taxonomy" id="2053667"/>
    <lineage>
        <taxon>Eukaryota</taxon>
        <taxon>Metazoa</taxon>
        <taxon>Ecdysozoa</taxon>
        <taxon>Arthropoda</taxon>
        <taxon>Hexapoda</taxon>
        <taxon>Insecta</taxon>
        <taxon>Pterygota</taxon>
        <taxon>Neoptera</taxon>
        <taxon>Endopterygota</taxon>
        <taxon>Hymenoptera</taxon>
        <taxon>Apocrita</taxon>
        <taxon>Ichneumonoidea</taxon>
        <taxon>Braconidae</taxon>
        <taxon>Microgastrinae</taxon>
        <taxon>Cotesia</taxon>
    </lineage>
</organism>
<sequence length="825" mass="93685">MVIIPRFYSLESNELAKLKLATYGMYQNLYDERSTMNDGTGSKRGKSRPRTRPILEEQVQLRRSARPEYRDRDSISTEKFKRLEDFDEPTWKLILSDEKKIKLKNDTNKYVDVVIKNYTVTPRKIIIMDRIQPVGSEAQDKIKKKSRTRNHKKSRGKIRRLKKGRKKIYSDELKKKNYQRIFKSVDIKNYDDENFEQQLLKDLHQRVINSRSSSISNYDQLKNNNINLNSDNNNIDIKVNKSMIKSETLANNSNGDVSCMEGKFIPAPVVPHALIKYVKSSKPHAEYLEANYECTEGFVLSSNTTRLLCKNRQWIGTSIPSCTPKNNNNYREICSRSSCDQICKQVDNKPTCFCYEGFYLQDNKCIDINECENANGDCQYECVNTPGSYRCECPQGMKYAQDKSHCEDLNECLENNGRGPCQDSCQNLEPGYSCGCEGLPGTILSADNHTCGNASPCAINNAGCSHTCLSTKGRVFCLCPDGFMLQDDWKTCQDIDECAVPDLQNEVCKFRCINTPGSYRCAQQDELNDQPADEKIDPCPKGYHESMRSTCVDVNECEDNNGGCSEVCENTNGSYFCACNGDERILSPDGKSCTDINEVSCSSLDVPKRGSLICSRQSSHSVWSAHKALNNLPGTKCSLRCPRGYYILGEYELTCRQNGNWDGIKTGQCTKCPTDIRTIEEEMFIKINQPTTSVLFNQQIEPQKEKRVRLAVNLDRGLHKIIFFKNPSSSLASSSSTTNVYSNCSVHTNIKEGESPKIYNCPNNNNSPLMKWSKEVSADSIEITYIDNESLDERSFDIDWNTTYKPIDEDTWSSNCTFNVIINTE</sequence>
<proteinExistence type="predicted"/>
<dbReference type="OrthoDB" id="10045365at2759"/>
<dbReference type="Pfam" id="PF00084">
    <property type="entry name" value="Sushi"/>
    <property type="match status" value="1"/>
</dbReference>
<dbReference type="PROSITE" id="PS50026">
    <property type="entry name" value="EGF_3"/>
    <property type="match status" value="1"/>
</dbReference>
<dbReference type="InterPro" id="IPR018097">
    <property type="entry name" value="EGF_Ca-bd_CS"/>
</dbReference>
<dbReference type="FunFam" id="2.10.25.10:FF:000037">
    <property type="entry name" value="Signal peptide, CUB domain and EGF-like domain-containing 2"/>
    <property type="match status" value="1"/>
</dbReference>
<keyword evidence="14" id="KW-1185">Reference proteome</keyword>
<keyword evidence="5" id="KW-0677">Repeat</keyword>
<name>A0A8J5VD92_9HYME</name>